<organism evidence="11 12">
    <name type="scientific">Actinomyces israelii</name>
    <dbReference type="NCBI Taxonomy" id="1659"/>
    <lineage>
        <taxon>Bacteria</taxon>
        <taxon>Bacillati</taxon>
        <taxon>Actinomycetota</taxon>
        <taxon>Actinomycetes</taxon>
        <taxon>Actinomycetales</taxon>
        <taxon>Actinomycetaceae</taxon>
        <taxon>Actinomyces</taxon>
    </lineage>
</organism>
<evidence type="ECO:0000256" key="2">
    <source>
        <dbReference type="ARBA" id="ARBA00009046"/>
    </source>
</evidence>
<keyword evidence="5" id="KW-0378">Hydrolase</keyword>
<dbReference type="PROSITE" id="PS51643">
    <property type="entry name" value="HD_CAS3"/>
    <property type="match status" value="1"/>
</dbReference>
<dbReference type="SUPFAM" id="SSF109604">
    <property type="entry name" value="HD-domain/PDEase-like"/>
    <property type="match status" value="1"/>
</dbReference>
<feature type="domain" description="HD Cas3-type" evidence="10">
    <location>
        <begin position="690"/>
        <end position="888"/>
    </location>
</feature>
<keyword evidence="6" id="KW-0347">Helicase</keyword>
<comment type="similarity">
    <text evidence="2">In the central section; belongs to the CRISPR-associated helicase Cas3 family.</text>
</comment>
<dbReference type="NCBIfam" id="TIGR02621">
    <property type="entry name" value="cas3_GSU0051"/>
    <property type="match status" value="1"/>
</dbReference>
<dbReference type="InterPro" id="IPR052511">
    <property type="entry name" value="ATP-dep_Helicase"/>
</dbReference>
<dbReference type="InterPro" id="IPR013444">
    <property type="entry name" value="Helicase_Cas3_CRISPR-ass_Anaes"/>
</dbReference>
<dbReference type="Proteomes" id="UP001072034">
    <property type="component" value="Unassembled WGS sequence"/>
</dbReference>
<dbReference type="PANTHER" id="PTHR47962:SF5">
    <property type="entry name" value="ATP-DEPENDENT HELICASE LHR-RELATED"/>
    <property type="match status" value="1"/>
</dbReference>
<dbReference type="InterPro" id="IPR054712">
    <property type="entry name" value="Cas3-like_dom"/>
</dbReference>
<dbReference type="EMBL" id="JAPTMY010000019">
    <property type="protein sequence ID" value="MCZ0858279.1"/>
    <property type="molecule type" value="Genomic_DNA"/>
</dbReference>
<evidence type="ECO:0000256" key="8">
    <source>
        <dbReference type="ARBA" id="ARBA00023118"/>
    </source>
</evidence>
<dbReference type="Pfam" id="PF22590">
    <property type="entry name" value="Cas3-like_C_2"/>
    <property type="match status" value="1"/>
</dbReference>
<dbReference type="SUPFAM" id="SSF52540">
    <property type="entry name" value="P-loop containing nucleoside triphosphate hydrolases"/>
    <property type="match status" value="1"/>
</dbReference>
<comment type="similarity">
    <text evidence="1">In the N-terminal section; belongs to the CRISPR-associated nuclease Cas3-HD family.</text>
</comment>
<sequence length="901" mass="96733">MLPEFPPVFRAATGYEPRAYQERLAERLAAGDVPPILDVPTGMGKTLAVLLSWLHALAADADSGGARLVALRLHIVVDRRVVVDDAHRSACDLADLVNGAVEGPLAALASILRGRFGLGPDEPVLEVRRLRGGLTPDLTEHTRSPARPAVVVGTLDMVCSRLLFRGYQLSAGRRSIDAALTGLDSWWVLDEAHLSAQARTTLETLQTYESALEDRFGGAVPGLRVMAMSATPGGGADGALIWDADEEERRDPALARRRRARDAVPVTLTETGGSSVKAVTEAAAGIVPELGNGNGLVVFCTTVADAKAVMTRLSRTCRRSGVALELLTGGMPERFTRTVVDRLEPYRTGSENRAQAGPVVVVATSTLEVGADLDFTHLITQACGADSLTQRLGRVNRVGARQDGSVTIIRAASGSDPIHGDAADAVARLIADAPVLGEAVRRLREASDPAALRRPQQVPVVIPPTVLRAYLRTAGSRDDSPVAPWIRELADPRAEVTVVVRNRVDLVAEGPLLADLEDFPPDLRAEGWTLRMADTRRAVQAALRTAPVIALDPVREEPPRVLTEAREAEAVSPGAVLVIDSRAAEGVLGIAGAGKDLSDRLLLPGTDLEDLHEKVEAEALSGEGAGTPRVILTDLGGEADVEGRTRADTLREIVEEVAAPEGWVLTADILGEDSEYPWLRLCLARPAGQELLRAVPLKEHSRDVSECARRWARAIGLPEDVVGDIAMAGAYHDAGKAELGAFQSALRMKEEDGWLTFAEGDEDGAASVPLAKSALPRRLWRRSTALAGVPRGWRHEAASARVLDETVAAGTLRPHDVELVRHLILTHHGLYRGPGPICPQDDGAGEPYLDPACSRWAAQIESFHRLNERYGPYGLALTEAVLRLADWEVSRKEQEDHERDE</sequence>
<dbReference type="InterPro" id="IPR038257">
    <property type="entry name" value="CRISPR-assoc_Cas3_HD_sf"/>
</dbReference>
<protein>
    <submittedName>
        <fullName evidence="11">Type I-U CRISPR-associated helicase/endonuclease Cas3</fullName>
    </submittedName>
</protein>
<evidence type="ECO:0000256" key="6">
    <source>
        <dbReference type="ARBA" id="ARBA00022806"/>
    </source>
</evidence>
<gene>
    <name evidence="11" type="primary">cas3u</name>
    <name evidence="11" type="ORF">OHJ16_09525</name>
</gene>
<keyword evidence="7" id="KW-0067">ATP-binding</keyword>
<keyword evidence="12" id="KW-1185">Reference proteome</keyword>
<dbReference type="SMART" id="SM00490">
    <property type="entry name" value="HELICc"/>
    <property type="match status" value="1"/>
</dbReference>
<evidence type="ECO:0000259" key="10">
    <source>
        <dbReference type="PROSITE" id="PS51643"/>
    </source>
</evidence>
<dbReference type="InterPro" id="IPR027417">
    <property type="entry name" value="P-loop_NTPase"/>
</dbReference>
<dbReference type="InterPro" id="IPR006483">
    <property type="entry name" value="CRISPR-assoc_Cas3_HD"/>
</dbReference>
<dbReference type="InterPro" id="IPR014001">
    <property type="entry name" value="Helicase_ATP-bd"/>
</dbReference>
<dbReference type="RefSeq" id="WP_268917692.1">
    <property type="nucleotide sequence ID" value="NZ_JAPTMY010000019.1"/>
</dbReference>
<evidence type="ECO:0000256" key="5">
    <source>
        <dbReference type="ARBA" id="ARBA00022801"/>
    </source>
</evidence>
<accession>A0ABT4I952</accession>
<dbReference type="PANTHER" id="PTHR47962">
    <property type="entry name" value="ATP-DEPENDENT HELICASE LHR-RELATED-RELATED"/>
    <property type="match status" value="1"/>
</dbReference>
<keyword evidence="4" id="KW-0547">Nucleotide-binding</keyword>
<keyword evidence="8" id="KW-0051">Antiviral defense</keyword>
<evidence type="ECO:0000256" key="1">
    <source>
        <dbReference type="ARBA" id="ARBA00006847"/>
    </source>
</evidence>
<evidence type="ECO:0000313" key="11">
    <source>
        <dbReference type="EMBL" id="MCZ0858279.1"/>
    </source>
</evidence>
<feature type="domain" description="Helicase ATP-binding" evidence="9">
    <location>
        <begin position="26"/>
        <end position="250"/>
    </location>
</feature>
<comment type="caution">
    <text evidence="11">The sequence shown here is derived from an EMBL/GenBank/DDBJ whole genome shotgun (WGS) entry which is preliminary data.</text>
</comment>
<proteinExistence type="inferred from homology"/>
<name>A0ABT4I952_9ACTO</name>
<evidence type="ECO:0000256" key="4">
    <source>
        <dbReference type="ARBA" id="ARBA00022741"/>
    </source>
</evidence>
<dbReference type="NCBIfam" id="TIGR01596">
    <property type="entry name" value="cas3_HD"/>
    <property type="match status" value="1"/>
</dbReference>
<keyword evidence="3" id="KW-0479">Metal-binding</keyword>
<dbReference type="InterPro" id="IPR001650">
    <property type="entry name" value="Helicase_C-like"/>
</dbReference>
<evidence type="ECO:0000256" key="7">
    <source>
        <dbReference type="ARBA" id="ARBA00022840"/>
    </source>
</evidence>
<evidence type="ECO:0000313" key="12">
    <source>
        <dbReference type="Proteomes" id="UP001072034"/>
    </source>
</evidence>
<dbReference type="Gene3D" id="1.10.3210.30">
    <property type="match status" value="1"/>
</dbReference>
<reference evidence="11" key="1">
    <citation type="submission" date="2022-10" db="EMBL/GenBank/DDBJ databases">
        <title>Genome sequence of Actinomyces israelii ATCC 10048.</title>
        <authorList>
            <person name="Watt R.M."/>
            <person name="Tong W.M."/>
        </authorList>
    </citation>
    <scope>NUCLEOTIDE SEQUENCE</scope>
    <source>
        <strain evidence="11">ATCC 10048</strain>
    </source>
</reference>
<dbReference type="Gene3D" id="3.40.50.300">
    <property type="entry name" value="P-loop containing nucleotide triphosphate hydrolases"/>
    <property type="match status" value="2"/>
</dbReference>
<dbReference type="PROSITE" id="PS51192">
    <property type="entry name" value="HELICASE_ATP_BIND_1"/>
    <property type="match status" value="1"/>
</dbReference>
<evidence type="ECO:0000259" key="9">
    <source>
        <dbReference type="PROSITE" id="PS51192"/>
    </source>
</evidence>
<evidence type="ECO:0000256" key="3">
    <source>
        <dbReference type="ARBA" id="ARBA00022723"/>
    </source>
</evidence>